<gene>
    <name evidence="1" type="ORF">TCLT_LOCUS3309</name>
</gene>
<accession>A0A0N5CSV8</accession>
<dbReference type="OrthoDB" id="5841841at2759"/>
<dbReference type="Proteomes" id="UP000276776">
    <property type="component" value="Unassembled WGS sequence"/>
</dbReference>
<reference evidence="3" key="1">
    <citation type="submission" date="2017-02" db="UniProtKB">
        <authorList>
            <consortium name="WormBaseParasite"/>
        </authorList>
    </citation>
    <scope>IDENTIFICATION</scope>
</reference>
<proteinExistence type="predicted"/>
<evidence type="ECO:0000313" key="1">
    <source>
        <dbReference type="EMBL" id="VDM99713.1"/>
    </source>
</evidence>
<dbReference type="WBParaSite" id="TCLT_0000331401-mRNA-1">
    <property type="protein sequence ID" value="TCLT_0000331401-mRNA-1"/>
    <property type="gene ID" value="TCLT_0000331401"/>
</dbReference>
<organism evidence="3">
    <name type="scientific">Thelazia callipaeda</name>
    <name type="common">Oriental eyeworm</name>
    <name type="synonym">Parasitic nematode</name>
    <dbReference type="NCBI Taxonomy" id="103827"/>
    <lineage>
        <taxon>Eukaryota</taxon>
        <taxon>Metazoa</taxon>
        <taxon>Ecdysozoa</taxon>
        <taxon>Nematoda</taxon>
        <taxon>Chromadorea</taxon>
        <taxon>Rhabditida</taxon>
        <taxon>Spirurina</taxon>
        <taxon>Spiruromorpha</taxon>
        <taxon>Thelazioidea</taxon>
        <taxon>Thelaziidae</taxon>
        <taxon>Thelazia</taxon>
    </lineage>
</organism>
<dbReference type="STRING" id="103827.A0A0N5CSV8"/>
<dbReference type="EMBL" id="UYYF01001273">
    <property type="protein sequence ID" value="VDM99713.1"/>
    <property type="molecule type" value="Genomic_DNA"/>
</dbReference>
<keyword evidence="2" id="KW-1185">Reference proteome</keyword>
<sequence length="149" mass="16369">MDRDQTKPQLRESCSLSVLNQRHLTIVKSSKSSDNLHRVVLNTTPPPLRKSSIFFNLRRSRKREKYSKKGEQSIENEAVRSKITGSCSCGANASGTAGAIGTSGGACKKYTEKIKQKNGLNLLLTSNSYSSKTDDLAQSWQTSNISSSR</sequence>
<protein>
    <submittedName>
        <fullName evidence="1 3">Uncharacterized protein</fullName>
    </submittedName>
</protein>
<name>A0A0N5CSV8_THECL</name>
<reference evidence="1 2" key="2">
    <citation type="submission" date="2018-11" db="EMBL/GenBank/DDBJ databases">
        <authorList>
            <consortium name="Pathogen Informatics"/>
        </authorList>
    </citation>
    <scope>NUCLEOTIDE SEQUENCE [LARGE SCALE GENOMIC DNA]</scope>
</reference>
<dbReference type="AlphaFoldDB" id="A0A0N5CSV8"/>
<evidence type="ECO:0000313" key="2">
    <source>
        <dbReference type="Proteomes" id="UP000276776"/>
    </source>
</evidence>
<evidence type="ECO:0000313" key="3">
    <source>
        <dbReference type="WBParaSite" id="TCLT_0000331401-mRNA-1"/>
    </source>
</evidence>